<dbReference type="EMBL" id="JABSTQ010001523">
    <property type="protein sequence ID" value="KAG0444755.1"/>
    <property type="molecule type" value="Genomic_DNA"/>
</dbReference>
<protein>
    <submittedName>
        <fullName evidence="1">Uncharacterized protein</fullName>
    </submittedName>
</protein>
<keyword evidence="2" id="KW-1185">Reference proteome</keyword>
<organism evidence="1 2">
    <name type="scientific">Ixodes persulcatus</name>
    <name type="common">Taiga tick</name>
    <dbReference type="NCBI Taxonomy" id="34615"/>
    <lineage>
        <taxon>Eukaryota</taxon>
        <taxon>Metazoa</taxon>
        <taxon>Ecdysozoa</taxon>
        <taxon>Arthropoda</taxon>
        <taxon>Chelicerata</taxon>
        <taxon>Arachnida</taxon>
        <taxon>Acari</taxon>
        <taxon>Parasitiformes</taxon>
        <taxon>Ixodida</taxon>
        <taxon>Ixodoidea</taxon>
        <taxon>Ixodidae</taxon>
        <taxon>Ixodinae</taxon>
        <taxon>Ixodes</taxon>
    </lineage>
</organism>
<gene>
    <name evidence="1" type="ORF">HPB47_013417</name>
</gene>
<feature type="non-terminal residue" evidence="1">
    <location>
        <position position="82"/>
    </location>
</feature>
<sequence length="82" mass="9337">MQFAHGQPTEEKGQRKSYEKEVHIDGAHVRVVKWCDNRVVTVASTFGSAEPIGKAKRYDQKLKAKIDVPQPKRTTLSWVRST</sequence>
<reference evidence="1 2" key="1">
    <citation type="journal article" date="2020" name="Cell">
        <title>Large-Scale Comparative Analyses of Tick Genomes Elucidate Their Genetic Diversity and Vector Capacities.</title>
        <authorList>
            <consortium name="Tick Genome and Microbiome Consortium (TIGMIC)"/>
            <person name="Jia N."/>
            <person name="Wang J."/>
            <person name="Shi W."/>
            <person name="Du L."/>
            <person name="Sun Y."/>
            <person name="Zhan W."/>
            <person name="Jiang J.F."/>
            <person name="Wang Q."/>
            <person name="Zhang B."/>
            <person name="Ji P."/>
            <person name="Bell-Sakyi L."/>
            <person name="Cui X.M."/>
            <person name="Yuan T.T."/>
            <person name="Jiang B.G."/>
            <person name="Yang W.F."/>
            <person name="Lam T.T."/>
            <person name="Chang Q.C."/>
            <person name="Ding S.J."/>
            <person name="Wang X.J."/>
            <person name="Zhu J.G."/>
            <person name="Ruan X.D."/>
            <person name="Zhao L."/>
            <person name="Wei J.T."/>
            <person name="Ye R.Z."/>
            <person name="Que T.C."/>
            <person name="Du C.H."/>
            <person name="Zhou Y.H."/>
            <person name="Cheng J.X."/>
            <person name="Dai P.F."/>
            <person name="Guo W.B."/>
            <person name="Han X.H."/>
            <person name="Huang E.J."/>
            <person name="Li L.F."/>
            <person name="Wei W."/>
            <person name="Gao Y.C."/>
            <person name="Liu J.Z."/>
            <person name="Shao H.Z."/>
            <person name="Wang X."/>
            <person name="Wang C.C."/>
            <person name="Yang T.C."/>
            <person name="Huo Q.B."/>
            <person name="Li W."/>
            <person name="Chen H.Y."/>
            <person name="Chen S.E."/>
            <person name="Zhou L.G."/>
            <person name="Ni X.B."/>
            <person name="Tian J.H."/>
            <person name="Sheng Y."/>
            <person name="Liu T."/>
            <person name="Pan Y.S."/>
            <person name="Xia L.Y."/>
            <person name="Li J."/>
            <person name="Zhao F."/>
            <person name="Cao W.C."/>
        </authorList>
    </citation>
    <scope>NUCLEOTIDE SEQUENCE [LARGE SCALE GENOMIC DNA]</scope>
    <source>
        <strain evidence="1">Iper-2018</strain>
    </source>
</reference>
<accession>A0AC60QYI8</accession>
<dbReference type="Proteomes" id="UP000805193">
    <property type="component" value="Unassembled WGS sequence"/>
</dbReference>
<evidence type="ECO:0000313" key="1">
    <source>
        <dbReference type="EMBL" id="KAG0444755.1"/>
    </source>
</evidence>
<name>A0AC60QYI8_IXOPE</name>
<comment type="caution">
    <text evidence="1">The sequence shown here is derived from an EMBL/GenBank/DDBJ whole genome shotgun (WGS) entry which is preliminary data.</text>
</comment>
<proteinExistence type="predicted"/>
<evidence type="ECO:0000313" key="2">
    <source>
        <dbReference type="Proteomes" id="UP000805193"/>
    </source>
</evidence>